<organism evidence="1">
    <name type="scientific">hydrocarbon metagenome</name>
    <dbReference type="NCBI Taxonomy" id="938273"/>
    <lineage>
        <taxon>unclassified sequences</taxon>
        <taxon>metagenomes</taxon>
        <taxon>ecological metagenomes</taxon>
    </lineage>
</organism>
<reference evidence="1" key="1">
    <citation type="journal article" date="2015" name="Proc. Natl. Acad. Sci. U.S.A.">
        <title>Networks of energetic and metabolic interactions define dynamics in microbial communities.</title>
        <authorList>
            <person name="Embree M."/>
            <person name="Liu J.K."/>
            <person name="Al-Bassam M.M."/>
            <person name="Zengler K."/>
        </authorList>
    </citation>
    <scope>NUCLEOTIDE SEQUENCE</scope>
</reference>
<dbReference type="AlphaFoldDB" id="A0A0W8F0H4"/>
<proteinExistence type="predicted"/>
<evidence type="ECO:0000313" key="1">
    <source>
        <dbReference type="EMBL" id="KUG14388.1"/>
    </source>
</evidence>
<sequence length="46" mass="4995">MPGSYFGNNHTTGFRDAGRILMKNSPGEKGSPLCEKCMQDFPLACS</sequence>
<dbReference type="EMBL" id="LNQE01001665">
    <property type="protein sequence ID" value="KUG14388.1"/>
    <property type="molecule type" value="Genomic_DNA"/>
</dbReference>
<gene>
    <name evidence="1" type="ORF">ASZ90_015981</name>
</gene>
<protein>
    <submittedName>
        <fullName evidence="1">Uncharacterized protein</fullName>
    </submittedName>
</protein>
<accession>A0A0W8F0H4</accession>
<name>A0A0W8F0H4_9ZZZZ</name>
<comment type="caution">
    <text evidence="1">The sequence shown here is derived from an EMBL/GenBank/DDBJ whole genome shotgun (WGS) entry which is preliminary data.</text>
</comment>